<reference evidence="1 2" key="1">
    <citation type="submission" date="2018-02" db="EMBL/GenBank/DDBJ databases">
        <title>Draft genome sequence of Streptococcus oricebi CCUG 70868T type strain.</title>
        <authorList>
            <person name="Mendez V."/>
            <person name="Salva-Serra F."/>
            <person name="Jaen-Luchoro D."/>
            <person name="Gonzales-Siles L."/>
            <person name="Karlsson R."/>
            <person name="Engstrom-Jakobsson H."/>
            <person name="Busquets A."/>
            <person name="Gomila M."/>
            <person name="Pineiro-Iglesias B."/>
            <person name="Bennasar-Figueras A."/>
            <person name="Seeger M."/>
            <person name="Moore E."/>
        </authorList>
    </citation>
    <scope>NUCLEOTIDE SEQUENCE [LARGE SCALE GENOMIC DNA]</scope>
    <source>
        <strain evidence="1 2">CCUG 70868</strain>
    </source>
</reference>
<dbReference type="EMBL" id="PRDG01000001">
    <property type="protein sequence ID" value="MBP2622463.1"/>
    <property type="molecule type" value="Genomic_DNA"/>
</dbReference>
<proteinExistence type="predicted"/>
<evidence type="ECO:0000313" key="2">
    <source>
        <dbReference type="Proteomes" id="UP001519296"/>
    </source>
</evidence>
<organism evidence="1 2">
    <name type="scientific">Streptococcus oricebi</name>
    <dbReference type="NCBI Taxonomy" id="1547447"/>
    <lineage>
        <taxon>Bacteria</taxon>
        <taxon>Bacillati</taxon>
        <taxon>Bacillota</taxon>
        <taxon>Bacilli</taxon>
        <taxon>Lactobacillales</taxon>
        <taxon>Streptococcaceae</taxon>
        <taxon>Streptococcus</taxon>
    </lineage>
</organism>
<gene>
    <name evidence="1" type="ORF">C4K46_00760</name>
</gene>
<name>A0ABS5B0V7_9STRE</name>
<dbReference type="GO" id="GO:0003677">
    <property type="term" value="F:DNA binding"/>
    <property type="evidence" value="ECO:0007669"/>
    <property type="project" value="UniProtKB-KW"/>
</dbReference>
<dbReference type="Proteomes" id="UP001519296">
    <property type="component" value="Unassembled WGS sequence"/>
</dbReference>
<comment type="caution">
    <text evidence="1">The sequence shown here is derived from an EMBL/GenBank/DDBJ whole genome shotgun (WGS) entry which is preliminary data.</text>
</comment>
<dbReference type="Pfam" id="PF16264">
    <property type="entry name" value="SatD"/>
    <property type="match status" value="1"/>
</dbReference>
<evidence type="ECO:0000313" key="1">
    <source>
        <dbReference type="EMBL" id="MBP2622463.1"/>
    </source>
</evidence>
<dbReference type="InterPro" id="IPR032580">
    <property type="entry name" value="SatD"/>
</dbReference>
<dbReference type="RefSeq" id="WP_209626383.1">
    <property type="nucleotide sequence ID" value="NZ_PRDG01000001.1"/>
</dbReference>
<accession>A0ABS5B0V7</accession>
<keyword evidence="1" id="KW-0238">DNA-binding</keyword>
<sequence length="225" mass="25039">MIYIALIGDIIDSKKIADRGQAQEKLLSLMDELNQKYQNWLVSPFTVTTGDEFQALLKPNEALFEMIDYLSLAFEPYQIRFGIGLGQMSTQINPKQSIGSDGPAYWRAREAINQIHAKNDYGSNHLAVCLPDQATSQLVNSILAAASFIKGKWTQAQTEILASLLDQGIYREKFSNKEVASLLGVSPSALNKRVKASGLKIYLRSKKQAIKLILQAAEREDEDVS</sequence>
<protein>
    <submittedName>
        <fullName evidence="1">DNA-binding protein</fullName>
    </submittedName>
</protein>
<keyword evidence="2" id="KW-1185">Reference proteome</keyword>